<reference evidence="1" key="1">
    <citation type="submission" date="2017-07" db="EMBL/GenBank/DDBJ databases">
        <authorList>
            <person name="Mikheyev A."/>
            <person name="Grau M."/>
        </authorList>
    </citation>
    <scope>NUCLEOTIDE SEQUENCE</scope>
    <source>
        <tissue evidence="1">Venom_gland</tissue>
    </source>
</reference>
<name>A0A2D4I1Y4_MICLE</name>
<proteinExistence type="predicted"/>
<reference evidence="1" key="2">
    <citation type="submission" date="2017-11" db="EMBL/GenBank/DDBJ databases">
        <title>Coralsnake Venomics: Analyses of Venom Gland Transcriptomes and Proteomes of Six Brazilian Taxa.</title>
        <authorList>
            <person name="Aird S.D."/>
            <person name="Jorge da Silva N."/>
            <person name="Qiu L."/>
            <person name="Villar-Briones A."/>
            <person name="Aparecida-Saddi V."/>
            <person name="Campos-Telles M.P."/>
            <person name="Grau M."/>
            <person name="Mikheyev A.S."/>
        </authorList>
    </citation>
    <scope>NUCLEOTIDE SEQUENCE</scope>
    <source>
        <tissue evidence="1">Venom_gland</tissue>
    </source>
</reference>
<evidence type="ECO:0000313" key="1">
    <source>
        <dbReference type="EMBL" id="LAA78233.1"/>
    </source>
</evidence>
<accession>A0A2D4I1Y4</accession>
<protein>
    <submittedName>
        <fullName evidence="1">Uncharacterized protein</fullName>
    </submittedName>
</protein>
<dbReference type="EMBL" id="IACK01062710">
    <property type="protein sequence ID" value="LAA78234.1"/>
    <property type="molecule type" value="Transcribed_RNA"/>
</dbReference>
<sequence>MVHGGKYFYTTILFKKFYMETVLVLDIDKQQNFIEIIVNNTVTIARGESRWQLQNHGENPTPFFIYQILAHIQKRWVSITKIQPLSFLILPTNTTELSSQK</sequence>
<organism evidence="1">
    <name type="scientific">Micrurus lemniscatus lemniscatus</name>
    <dbReference type="NCBI Taxonomy" id="129467"/>
    <lineage>
        <taxon>Eukaryota</taxon>
        <taxon>Metazoa</taxon>
        <taxon>Chordata</taxon>
        <taxon>Craniata</taxon>
        <taxon>Vertebrata</taxon>
        <taxon>Euteleostomi</taxon>
        <taxon>Lepidosauria</taxon>
        <taxon>Squamata</taxon>
        <taxon>Bifurcata</taxon>
        <taxon>Unidentata</taxon>
        <taxon>Episquamata</taxon>
        <taxon>Toxicofera</taxon>
        <taxon>Serpentes</taxon>
        <taxon>Colubroidea</taxon>
        <taxon>Elapidae</taxon>
        <taxon>Elapinae</taxon>
        <taxon>Micrurus</taxon>
    </lineage>
</organism>
<dbReference type="EMBL" id="IACK01062709">
    <property type="protein sequence ID" value="LAA78233.1"/>
    <property type="molecule type" value="Transcribed_RNA"/>
</dbReference>
<dbReference type="AlphaFoldDB" id="A0A2D4I1Y4"/>